<dbReference type="SUPFAM" id="SSF52949">
    <property type="entry name" value="Macro domain-like"/>
    <property type="match status" value="1"/>
</dbReference>
<keyword evidence="2" id="KW-1185">Reference proteome</keyword>
<accession>A0ABS4TMW4</accession>
<evidence type="ECO:0000313" key="2">
    <source>
        <dbReference type="Proteomes" id="UP001519332"/>
    </source>
</evidence>
<name>A0ABS4TMW4_9PSEU</name>
<evidence type="ECO:0000313" key="1">
    <source>
        <dbReference type="EMBL" id="MBP2325744.1"/>
    </source>
</evidence>
<gene>
    <name evidence="1" type="ORF">JOF56_006129</name>
</gene>
<dbReference type="Proteomes" id="UP001519332">
    <property type="component" value="Unassembled WGS sequence"/>
</dbReference>
<reference evidence="1 2" key="1">
    <citation type="submission" date="2021-03" db="EMBL/GenBank/DDBJ databases">
        <title>Sequencing the genomes of 1000 actinobacteria strains.</title>
        <authorList>
            <person name="Klenk H.-P."/>
        </authorList>
    </citation>
    <scope>NUCLEOTIDE SEQUENCE [LARGE SCALE GENOMIC DNA]</scope>
    <source>
        <strain evidence="1 2">DSM 46670</strain>
    </source>
</reference>
<proteinExistence type="predicted"/>
<protein>
    <recommendedName>
        <fullName evidence="3">Leucyl aminopeptidase</fullName>
    </recommendedName>
</protein>
<organism evidence="1 2">
    <name type="scientific">Kibdelosporangium banguiense</name>
    <dbReference type="NCBI Taxonomy" id="1365924"/>
    <lineage>
        <taxon>Bacteria</taxon>
        <taxon>Bacillati</taxon>
        <taxon>Actinomycetota</taxon>
        <taxon>Actinomycetes</taxon>
        <taxon>Pseudonocardiales</taxon>
        <taxon>Pseudonocardiaceae</taxon>
        <taxon>Kibdelosporangium</taxon>
    </lineage>
</organism>
<dbReference type="Gene3D" id="3.40.220.10">
    <property type="entry name" value="Leucine Aminopeptidase, subunit E, domain 1"/>
    <property type="match status" value="1"/>
</dbReference>
<dbReference type="InterPro" id="IPR043472">
    <property type="entry name" value="Macro_dom-like"/>
</dbReference>
<comment type="caution">
    <text evidence="1">The sequence shown here is derived from an EMBL/GenBank/DDBJ whole genome shotgun (WGS) entry which is preliminary data.</text>
</comment>
<evidence type="ECO:0008006" key="3">
    <source>
        <dbReference type="Google" id="ProtNLM"/>
    </source>
</evidence>
<dbReference type="RefSeq" id="WP_209642909.1">
    <property type="nucleotide sequence ID" value="NZ_JAGINW010000001.1"/>
</dbReference>
<dbReference type="EMBL" id="JAGINW010000001">
    <property type="protein sequence ID" value="MBP2325744.1"/>
    <property type="molecule type" value="Genomic_DNA"/>
</dbReference>
<sequence>MTTVTVSTCPAPSLRADAIVIGVVEGPQGPLLAPGTKAVAEAFDGALIEILAKLGVTGAQGEAVKLPSPNGVEPGSAVRTLVRLAEDAVSWPTGERE</sequence>